<dbReference type="Pfam" id="PF09359">
    <property type="entry name" value="VTC"/>
    <property type="match status" value="1"/>
</dbReference>
<reference evidence="2" key="1">
    <citation type="submission" date="2020-10" db="EMBL/GenBank/DDBJ databases">
        <authorList>
            <person name="Gilroy R."/>
        </authorList>
    </citation>
    <scope>NUCLEOTIDE SEQUENCE</scope>
    <source>
        <strain evidence="2">13766</strain>
    </source>
</reference>
<dbReference type="EMBL" id="DVJN01000221">
    <property type="protein sequence ID" value="HIS93646.1"/>
    <property type="molecule type" value="Genomic_DNA"/>
</dbReference>
<gene>
    <name evidence="2" type="ORF">IAA84_11590</name>
</gene>
<proteinExistence type="predicted"/>
<evidence type="ECO:0000313" key="3">
    <source>
        <dbReference type="Proteomes" id="UP000824140"/>
    </source>
</evidence>
<dbReference type="InterPro" id="IPR018966">
    <property type="entry name" value="VTC_domain"/>
</dbReference>
<protein>
    <submittedName>
        <fullName evidence="2">Polyphosphate polymerase domain-containing protein</fullName>
    </submittedName>
</protein>
<dbReference type="InterPro" id="IPR042267">
    <property type="entry name" value="VTC_sf"/>
</dbReference>
<organism evidence="2 3">
    <name type="scientific">Candidatus Alectryocaccomicrobium excrementavium</name>
    <dbReference type="NCBI Taxonomy" id="2840668"/>
    <lineage>
        <taxon>Bacteria</taxon>
        <taxon>Bacillati</taxon>
        <taxon>Bacillota</taxon>
        <taxon>Clostridia</taxon>
        <taxon>Candidatus Alectryocaccomicrobium</taxon>
    </lineage>
</organism>
<dbReference type="CDD" id="cd07750">
    <property type="entry name" value="PolyPPase_VTC_like"/>
    <property type="match status" value="1"/>
</dbReference>
<comment type="caution">
    <text evidence="2">The sequence shown here is derived from an EMBL/GenBank/DDBJ whole genome shotgun (WGS) entry which is preliminary data.</text>
</comment>
<dbReference type="Proteomes" id="UP000824140">
    <property type="component" value="Unassembled WGS sequence"/>
</dbReference>
<accession>A0A9D1G1X7</accession>
<evidence type="ECO:0000259" key="1">
    <source>
        <dbReference type="Pfam" id="PF09359"/>
    </source>
</evidence>
<feature type="domain" description="VTC" evidence="1">
    <location>
        <begin position="6"/>
        <end position="225"/>
    </location>
</feature>
<reference evidence="2" key="2">
    <citation type="journal article" date="2021" name="PeerJ">
        <title>Extensive microbial diversity within the chicken gut microbiome revealed by metagenomics and culture.</title>
        <authorList>
            <person name="Gilroy R."/>
            <person name="Ravi A."/>
            <person name="Getino M."/>
            <person name="Pursley I."/>
            <person name="Horton D.L."/>
            <person name="Alikhan N.F."/>
            <person name="Baker D."/>
            <person name="Gharbi K."/>
            <person name="Hall N."/>
            <person name="Watson M."/>
            <person name="Adriaenssens E.M."/>
            <person name="Foster-Nyarko E."/>
            <person name="Jarju S."/>
            <person name="Secka A."/>
            <person name="Antonio M."/>
            <person name="Oren A."/>
            <person name="Chaudhuri R.R."/>
            <person name="La Ragione R."/>
            <person name="Hildebrand F."/>
            <person name="Pallen M.J."/>
        </authorList>
    </citation>
    <scope>NUCLEOTIDE SEQUENCE</scope>
    <source>
        <strain evidence="2">13766</strain>
    </source>
</reference>
<dbReference type="GO" id="GO:0006799">
    <property type="term" value="P:polyphosphate biosynthetic process"/>
    <property type="evidence" value="ECO:0007669"/>
    <property type="project" value="UniProtKB-ARBA"/>
</dbReference>
<dbReference type="AlphaFoldDB" id="A0A9D1G1X7"/>
<name>A0A9D1G1X7_9FIRM</name>
<sequence>MNEVLRQEKKFLISLEQYYRYSHHLAAVLHMDAHSCGEGYLIRSLYFDTLDDKDFEDKEDGVELRRKIRLRNYGADNDFAVLEMKQKQGAMQKKRSLRLNRDEARRLTRGDYAPLLAHEEPFATECFALMNAQCYRPRAVITYHRKAFVAKENKIRITFDHHITGSESCFDIFSPSLVENPILDPCLVVLEVKFNGFLLGYIKDMLEECNASELSVSKYCLGRAVSKHYRF</sequence>
<dbReference type="Gene3D" id="3.20.100.30">
    <property type="entry name" value="VTC, catalytic tunnel domain"/>
    <property type="match status" value="1"/>
</dbReference>
<evidence type="ECO:0000313" key="2">
    <source>
        <dbReference type="EMBL" id="HIS93646.1"/>
    </source>
</evidence>